<dbReference type="PROSITE" id="PS51285">
    <property type="entry name" value="AGC_KINASE_CTER"/>
    <property type="match status" value="1"/>
</dbReference>
<evidence type="ECO:0000256" key="3">
    <source>
        <dbReference type="ARBA" id="ARBA00022741"/>
    </source>
</evidence>
<dbReference type="CDD" id="cd05123">
    <property type="entry name" value="STKc_AGC"/>
    <property type="match status" value="1"/>
</dbReference>
<dbReference type="InterPro" id="IPR000719">
    <property type="entry name" value="Prot_kinase_dom"/>
</dbReference>
<keyword evidence="10" id="KW-1185">Reference proteome</keyword>
<dbReference type="InterPro" id="IPR045270">
    <property type="entry name" value="STKc_AGC"/>
</dbReference>
<dbReference type="Pfam" id="PF00069">
    <property type="entry name" value="Pkinase"/>
    <property type="match status" value="1"/>
</dbReference>
<evidence type="ECO:0000313" key="10">
    <source>
        <dbReference type="Proteomes" id="UP001295684"/>
    </source>
</evidence>
<dbReference type="EMBL" id="CAMPGE010002366">
    <property type="protein sequence ID" value="CAI2361166.1"/>
    <property type="molecule type" value="Genomic_DNA"/>
</dbReference>
<dbReference type="InterPro" id="IPR011009">
    <property type="entry name" value="Kinase-like_dom_sf"/>
</dbReference>
<dbReference type="GO" id="GO:0004674">
    <property type="term" value="F:protein serine/threonine kinase activity"/>
    <property type="evidence" value="ECO:0007669"/>
    <property type="project" value="UniProtKB-KW"/>
</dbReference>
<name>A0AAD1U6T2_EUPCR</name>
<evidence type="ECO:0000256" key="1">
    <source>
        <dbReference type="ARBA" id="ARBA00022527"/>
    </source>
</evidence>
<accession>A0AAD1U6T2</accession>
<protein>
    <submittedName>
        <fullName evidence="9">Uncharacterized protein</fullName>
    </submittedName>
</protein>
<keyword evidence="4" id="KW-0418">Kinase</keyword>
<dbReference type="PANTHER" id="PTHR24351">
    <property type="entry name" value="RIBOSOMAL PROTEIN S6 KINASE"/>
    <property type="match status" value="1"/>
</dbReference>
<dbReference type="GO" id="GO:0005524">
    <property type="term" value="F:ATP binding"/>
    <property type="evidence" value="ECO:0007669"/>
    <property type="project" value="UniProtKB-KW"/>
</dbReference>
<dbReference type="PROSITE" id="PS00108">
    <property type="entry name" value="PROTEIN_KINASE_ST"/>
    <property type="match status" value="1"/>
</dbReference>
<keyword evidence="2" id="KW-0808">Transferase</keyword>
<keyword evidence="3" id="KW-0547">Nucleotide-binding</keyword>
<feature type="domain" description="Protein kinase" evidence="7">
    <location>
        <begin position="233"/>
        <end position="540"/>
    </location>
</feature>
<reference evidence="9" key="1">
    <citation type="submission" date="2023-07" db="EMBL/GenBank/DDBJ databases">
        <authorList>
            <consortium name="AG Swart"/>
            <person name="Singh M."/>
            <person name="Singh A."/>
            <person name="Seah K."/>
            <person name="Emmerich C."/>
        </authorList>
    </citation>
    <scope>NUCLEOTIDE SEQUENCE</scope>
    <source>
        <strain evidence="9">DP1</strain>
    </source>
</reference>
<feature type="domain" description="AGC-kinase C-terminal" evidence="8">
    <location>
        <begin position="541"/>
        <end position="639"/>
    </location>
</feature>
<dbReference type="InterPro" id="IPR008271">
    <property type="entry name" value="Ser/Thr_kinase_AS"/>
</dbReference>
<dbReference type="Gene3D" id="3.30.200.20">
    <property type="entry name" value="Phosphorylase Kinase, domain 1"/>
    <property type="match status" value="1"/>
</dbReference>
<dbReference type="InterPro" id="IPR000961">
    <property type="entry name" value="AGC-kinase_C"/>
</dbReference>
<comment type="caution">
    <text evidence="9">The sequence shown here is derived from an EMBL/GenBank/DDBJ whole genome shotgun (WGS) entry which is preliminary data.</text>
</comment>
<dbReference type="Gene3D" id="1.10.510.10">
    <property type="entry name" value="Transferase(Phosphotransferase) domain 1"/>
    <property type="match status" value="1"/>
</dbReference>
<dbReference type="SMART" id="SM00220">
    <property type="entry name" value="S_TKc"/>
    <property type="match status" value="1"/>
</dbReference>
<evidence type="ECO:0000259" key="8">
    <source>
        <dbReference type="PROSITE" id="PS51285"/>
    </source>
</evidence>
<dbReference type="Proteomes" id="UP001295684">
    <property type="component" value="Unassembled WGS sequence"/>
</dbReference>
<organism evidence="9 10">
    <name type="scientific">Euplotes crassus</name>
    <dbReference type="NCBI Taxonomy" id="5936"/>
    <lineage>
        <taxon>Eukaryota</taxon>
        <taxon>Sar</taxon>
        <taxon>Alveolata</taxon>
        <taxon>Ciliophora</taxon>
        <taxon>Intramacronucleata</taxon>
        <taxon>Spirotrichea</taxon>
        <taxon>Hypotrichia</taxon>
        <taxon>Euplotida</taxon>
        <taxon>Euplotidae</taxon>
        <taxon>Moneuplotes</taxon>
    </lineage>
</organism>
<keyword evidence="5" id="KW-0067">ATP-binding</keyword>
<evidence type="ECO:0000256" key="2">
    <source>
        <dbReference type="ARBA" id="ARBA00022679"/>
    </source>
</evidence>
<gene>
    <name evidence="9" type="ORF">ECRASSUSDP1_LOCUS2476</name>
</gene>
<proteinExistence type="predicted"/>
<feature type="region of interest" description="Disordered" evidence="6">
    <location>
        <begin position="616"/>
        <end position="637"/>
    </location>
</feature>
<sequence length="1082" mass="124437">MEIKIFFHFEKLIEKCYALKEEMKNGTVRKTITSNSQLLKLVEDEELNQSLLDCTLEEVDTVSRSVQYDLRRKLSFFKMIVKRKETTGELFNRVQKYVHMIELYHINLHSNLTDIDDKVKKTWENASSHEGEDHNVSITGSIEEHKDFTIKKLIQSNIDKNKFGVGAIQCFPRLNCKIIGLRSVKGMDGVDFMLNKKEVRLTYLKQDDALEALWLDAENYSSINSIINGQNRCEIIKTIGKGGFSLVYLIRNYKLSKNRIGFGSRLITLAASPGGNKDPEFNKFSRAVEATAFAKSQSAYSHDTHSTAIYALKSMDKALISQFKQADHVMNEKEILSALDHPFIMKMHYSFSTKNYLNLVLDFCPGGELFFHISKHKQFSEGMAKFYIAEVILAIEHLHDKNILYRDLKPENVLIDYDGHIKLTDFGLSAMNFGKHSTADIFCGSPEYMPPEMILRMRYNRMIDFYAIGALLYEMISGIPPFYSAKRKELFHNIITRDVKFYNEYSSAVKDLIRRLLTKDFTKRLGCKHGMVEVKSHPFFAEVNWKKLEMKKIPPPYKPSMREMNFSSEFTSIPVTFNFEEEIMRNERRLSENKSQLAQTPAARQASDLKQSLNEILNTPHESNNKRTFKSKRKYSDPDKRISQAMGLMKVSCAELDNSICFDNSISDLSQNEEEKYYSDQFSKFELPKRSDKKATFVKPQASMIQEASAADDLPFSEVDYESPEVYRKAQIQAKFRNSVRVSKEERERISSVNFGDYQQEFQKRPSRSIGPSAGIDITDLFANAVISERVRKDPREIENRDFKSRSNSIKLFEVVQERLSEESNDDCNVEVEDDDDDTYVNHTRSIPVKAQRKSEESASHPSFLCNSKFTHLVTMMDTLHAEDGKSDEDLEDTFEMPDPQSGNYDPNFQLSNVAYLVRESKAKLCSPKNLNKTLHPGSPSVSSFASPGKCRKLLINHSLSNPEEVQEEYGVRNNISSLFPSICEEYSEQDKPKSVARESCTQGKFSHVKLFEASPKAPSKWDDSVREDTSPGIPQEVHKFKLSNSDSREKTYFKLSARKHYYSGIKMTEMGKVNKFLQCKF</sequence>
<dbReference type="FunFam" id="1.10.510.10:FF:000008">
    <property type="entry name" value="Non-specific serine/threonine protein kinase"/>
    <property type="match status" value="1"/>
</dbReference>
<evidence type="ECO:0000256" key="5">
    <source>
        <dbReference type="ARBA" id="ARBA00022840"/>
    </source>
</evidence>
<evidence type="ECO:0000256" key="6">
    <source>
        <dbReference type="SAM" id="MobiDB-lite"/>
    </source>
</evidence>
<dbReference type="SUPFAM" id="SSF56112">
    <property type="entry name" value="Protein kinase-like (PK-like)"/>
    <property type="match status" value="1"/>
</dbReference>
<evidence type="ECO:0000259" key="7">
    <source>
        <dbReference type="PROSITE" id="PS50011"/>
    </source>
</evidence>
<keyword evidence="1" id="KW-0723">Serine/threonine-protein kinase</keyword>
<dbReference type="AlphaFoldDB" id="A0AAD1U6T2"/>
<dbReference type="PROSITE" id="PS50011">
    <property type="entry name" value="PROTEIN_KINASE_DOM"/>
    <property type="match status" value="1"/>
</dbReference>
<evidence type="ECO:0000313" key="9">
    <source>
        <dbReference type="EMBL" id="CAI2361166.1"/>
    </source>
</evidence>
<evidence type="ECO:0000256" key="4">
    <source>
        <dbReference type="ARBA" id="ARBA00022777"/>
    </source>
</evidence>